<evidence type="ECO:0000313" key="3">
    <source>
        <dbReference type="Proteomes" id="UP000664940"/>
    </source>
</evidence>
<dbReference type="EMBL" id="JABVXQ010000015">
    <property type="protein sequence ID" value="KAF6074971.1"/>
    <property type="molecule type" value="Genomic_DNA"/>
</dbReference>
<protein>
    <submittedName>
        <fullName evidence="2">Uncharacterized protein</fullName>
    </submittedName>
</protein>
<keyword evidence="1" id="KW-1133">Transmembrane helix</keyword>
<reference evidence="2 3" key="1">
    <citation type="journal article" date="2020" name="Nature">
        <title>Six reference-quality genomes reveal evolution of bat adaptations.</title>
        <authorList>
            <person name="Jebb D."/>
            <person name="Huang Z."/>
            <person name="Pippel M."/>
            <person name="Hughes G.M."/>
            <person name="Lavrichenko K."/>
            <person name="Devanna P."/>
            <person name="Winkler S."/>
            <person name="Jermiin L.S."/>
            <person name="Skirmuntt E.C."/>
            <person name="Katzourakis A."/>
            <person name="Burkitt-Gray L."/>
            <person name="Ray D.A."/>
            <person name="Sullivan K.A.M."/>
            <person name="Roscito J.G."/>
            <person name="Kirilenko B.M."/>
            <person name="Davalos L.M."/>
            <person name="Corthals A.P."/>
            <person name="Power M.L."/>
            <person name="Jones G."/>
            <person name="Ransome R.D."/>
            <person name="Dechmann D.K.N."/>
            <person name="Locatelli A.G."/>
            <person name="Puechmaille S.J."/>
            <person name="Fedrigo O."/>
            <person name="Jarvis E.D."/>
            <person name="Hiller M."/>
            <person name="Vernes S.C."/>
            <person name="Myers E.W."/>
            <person name="Teeling E.C."/>
        </authorList>
    </citation>
    <scope>NUCLEOTIDE SEQUENCE [LARGE SCALE GENOMIC DNA]</scope>
    <source>
        <strain evidence="2">Bat1K_MPI-CBG_1</strain>
    </source>
</reference>
<gene>
    <name evidence="2" type="ORF">HJG60_009381</name>
</gene>
<keyword evidence="1" id="KW-0472">Membrane</keyword>
<comment type="caution">
    <text evidence="2">The sequence shown here is derived from an EMBL/GenBank/DDBJ whole genome shotgun (WGS) entry which is preliminary data.</text>
</comment>
<proteinExistence type="predicted"/>
<organism evidence="2 3">
    <name type="scientific">Phyllostomus discolor</name>
    <name type="common">pale spear-nosed bat</name>
    <dbReference type="NCBI Taxonomy" id="89673"/>
    <lineage>
        <taxon>Eukaryota</taxon>
        <taxon>Metazoa</taxon>
        <taxon>Chordata</taxon>
        <taxon>Craniata</taxon>
        <taxon>Vertebrata</taxon>
        <taxon>Euteleostomi</taxon>
        <taxon>Mammalia</taxon>
        <taxon>Eutheria</taxon>
        <taxon>Laurasiatheria</taxon>
        <taxon>Chiroptera</taxon>
        <taxon>Yangochiroptera</taxon>
        <taxon>Phyllostomidae</taxon>
        <taxon>Phyllostominae</taxon>
        <taxon>Phyllostomus</taxon>
    </lineage>
</organism>
<name>A0A833YL79_9CHIR</name>
<dbReference type="Proteomes" id="UP000664940">
    <property type="component" value="Unassembled WGS sequence"/>
</dbReference>
<dbReference type="AlphaFoldDB" id="A0A833YL79"/>
<accession>A0A833YL79</accession>
<evidence type="ECO:0000256" key="1">
    <source>
        <dbReference type="SAM" id="Phobius"/>
    </source>
</evidence>
<keyword evidence="1" id="KW-0812">Transmembrane</keyword>
<feature type="transmembrane region" description="Helical" evidence="1">
    <location>
        <begin position="85"/>
        <end position="106"/>
    </location>
</feature>
<evidence type="ECO:0000313" key="2">
    <source>
        <dbReference type="EMBL" id="KAF6074971.1"/>
    </source>
</evidence>
<sequence length="131" mass="14828">MTWRCSGSTLGTSGLTVQKREWTRPKGQAARELAARRHWKLAARAHGGPAEALAALGLFLLDVWSENRDLGSRGVGSRVLSYQRFSIYTYVCVYMYSMCIYVYHYLKIRLHSGQSPLLHQCGIHLAIQEIN</sequence>